<name>A0ABT1F686_9GAMM</name>
<dbReference type="RefSeq" id="WP_253564299.1">
    <property type="nucleotide sequence ID" value="NZ_JAMZEK010000001.1"/>
</dbReference>
<dbReference type="EMBL" id="JAMZEK010000001">
    <property type="protein sequence ID" value="MCP1372665.1"/>
    <property type="molecule type" value="Genomic_DNA"/>
</dbReference>
<comment type="caution">
    <text evidence="3">The sequence shown here is derived from an EMBL/GenBank/DDBJ whole genome shotgun (WGS) entry which is preliminary data.</text>
</comment>
<evidence type="ECO:0000256" key="2">
    <source>
        <dbReference type="SAM" id="SignalP"/>
    </source>
</evidence>
<feature type="signal peptide" evidence="2">
    <location>
        <begin position="1"/>
        <end position="22"/>
    </location>
</feature>
<evidence type="ECO:0000256" key="1">
    <source>
        <dbReference type="SAM" id="MobiDB-lite"/>
    </source>
</evidence>
<keyword evidence="4" id="KW-1185">Reference proteome</keyword>
<proteinExistence type="predicted"/>
<feature type="region of interest" description="Disordered" evidence="1">
    <location>
        <begin position="23"/>
        <end position="43"/>
    </location>
</feature>
<reference evidence="3 4" key="1">
    <citation type="submission" date="2022-06" db="EMBL/GenBank/DDBJ databases">
        <title>Dyella sp. Sa strain:Sa Genome sequencing.</title>
        <authorList>
            <person name="Park S."/>
        </authorList>
    </citation>
    <scope>NUCLEOTIDE SEQUENCE [LARGE SCALE GENOMIC DNA]</scope>
    <source>
        <strain evidence="3 4">Sa</strain>
    </source>
</reference>
<feature type="compositionally biased region" description="Low complexity" evidence="1">
    <location>
        <begin position="23"/>
        <end position="32"/>
    </location>
</feature>
<protein>
    <submittedName>
        <fullName evidence="3">DnrO protein</fullName>
    </submittedName>
</protein>
<feature type="chain" id="PRO_5046900244" evidence="2">
    <location>
        <begin position="23"/>
        <end position="153"/>
    </location>
</feature>
<sequence length="153" mass="16529">MNRAAPTLAMLLALGLSAPVPAQHSHHAQPAEPAAPAPMPGQRWPVDAALEDGMGRIHVALDELRHYEMGHMDATMALDRVGLIEQAAADIFAKCKLPEDRDAVLHHMLVPLLAAAQALKAHPDDMAQVQAMRDAVADYPRYFTDPGWATPAH</sequence>
<gene>
    <name evidence="3" type="ORF">NC595_01160</name>
</gene>
<accession>A0ABT1F686</accession>
<organism evidence="3 4">
    <name type="scientific">Dyella lutea</name>
    <dbReference type="NCBI Taxonomy" id="2950441"/>
    <lineage>
        <taxon>Bacteria</taxon>
        <taxon>Pseudomonadati</taxon>
        <taxon>Pseudomonadota</taxon>
        <taxon>Gammaproteobacteria</taxon>
        <taxon>Lysobacterales</taxon>
        <taxon>Rhodanobacteraceae</taxon>
        <taxon>Dyella</taxon>
    </lineage>
</organism>
<keyword evidence="2" id="KW-0732">Signal</keyword>
<evidence type="ECO:0000313" key="4">
    <source>
        <dbReference type="Proteomes" id="UP001204615"/>
    </source>
</evidence>
<dbReference type="Proteomes" id="UP001204615">
    <property type="component" value="Unassembled WGS sequence"/>
</dbReference>
<evidence type="ECO:0000313" key="3">
    <source>
        <dbReference type="EMBL" id="MCP1372665.1"/>
    </source>
</evidence>